<name>A0A2Z7CW99_9LAMI</name>
<dbReference type="EMBL" id="KQ993458">
    <property type="protein sequence ID" value="KZV49116.1"/>
    <property type="molecule type" value="Genomic_DNA"/>
</dbReference>
<dbReference type="Proteomes" id="UP000250235">
    <property type="component" value="Unassembled WGS sequence"/>
</dbReference>
<keyword evidence="2" id="KW-1185">Reference proteome</keyword>
<sequence length="164" mass="17482">MSHQLRSWYKTAFILRQKSLATGLSCLESNFATLYNATANDVALNYQNDIASSPANAPQILVTAEFITAPFEEKSYIVGITMSPSVFSVEGVGTSSFDLVGTIAFWFSERDSATAPMEVRVVALDFSSETLHLDTAFGRLLEAGYHGYSAGHGVDQTGGAPGGG</sequence>
<accession>A0A2Z7CW99</accession>
<evidence type="ECO:0000313" key="1">
    <source>
        <dbReference type="EMBL" id="KZV49116.1"/>
    </source>
</evidence>
<organism evidence="1 2">
    <name type="scientific">Dorcoceras hygrometricum</name>
    <dbReference type="NCBI Taxonomy" id="472368"/>
    <lineage>
        <taxon>Eukaryota</taxon>
        <taxon>Viridiplantae</taxon>
        <taxon>Streptophyta</taxon>
        <taxon>Embryophyta</taxon>
        <taxon>Tracheophyta</taxon>
        <taxon>Spermatophyta</taxon>
        <taxon>Magnoliopsida</taxon>
        <taxon>eudicotyledons</taxon>
        <taxon>Gunneridae</taxon>
        <taxon>Pentapetalae</taxon>
        <taxon>asterids</taxon>
        <taxon>lamiids</taxon>
        <taxon>Lamiales</taxon>
        <taxon>Gesneriaceae</taxon>
        <taxon>Didymocarpoideae</taxon>
        <taxon>Trichosporeae</taxon>
        <taxon>Loxocarpinae</taxon>
        <taxon>Dorcoceras</taxon>
    </lineage>
</organism>
<proteinExistence type="predicted"/>
<protein>
    <submittedName>
        <fullName evidence="1">Uncharacterized protein</fullName>
    </submittedName>
</protein>
<gene>
    <name evidence="1" type="ORF">F511_08427</name>
</gene>
<evidence type="ECO:0000313" key="2">
    <source>
        <dbReference type="Proteomes" id="UP000250235"/>
    </source>
</evidence>
<reference evidence="1 2" key="1">
    <citation type="journal article" date="2015" name="Proc. Natl. Acad. Sci. U.S.A.">
        <title>The resurrection genome of Boea hygrometrica: A blueprint for survival of dehydration.</title>
        <authorList>
            <person name="Xiao L."/>
            <person name="Yang G."/>
            <person name="Zhang L."/>
            <person name="Yang X."/>
            <person name="Zhao S."/>
            <person name="Ji Z."/>
            <person name="Zhou Q."/>
            <person name="Hu M."/>
            <person name="Wang Y."/>
            <person name="Chen M."/>
            <person name="Xu Y."/>
            <person name="Jin H."/>
            <person name="Xiao X."/>
            <person name="Hu G."/>
            <person name="Bao F."/>
            <person name="Hu Y."/>
            <person name="Wan P."/>
            <person name="Li L."/>
            <person name="Deng X."/>
            <person name="Kuang T."/>
            <person name="Xiang C."/>
            <person name="Zhu J.K."/>
            <person name="Oliver M.J."/>
            <person name="He Y."/>
        </authorList>
    </citation>
    <scope>NUCLEOTIDE SEQUENCE [LARGE SCALE GENOMIC DNA]</scope>
    <source>
        <strain evidence="2">cv. XS01</strain>
    </source>
</reference>
<dbReference type="AlphaFoldDB" id="A0A2Z7CW99"/>